<proteinExistence type="predicted"/>
<evidence type="ECO:0000256" key="1">
    <source>
        <dbReference type="ARBA" id="ARBA00022723"/>
    </source>
</evidence>
<reference evidence="5" key="1">
    <citation type="submission" date="2020-05" db="EMBL/GenBank/DDBJ databases">
        <authorList>
            <person name="Chiriac C."/>
            <person name="Salcher M."/>
            <person name="Ghai R."/>
            <person name="Kavagutti S V."/>
        </authorList>
    </citation>
    <scope>NUCLEOTIDE SEQUENCE</scope>
</reference>
<sequence length="388" mass="42925">MASKSEAKEVLKRFFIEVPSWAYGNSGTRFKVFSSDGVPRDPFEKIADAAQVHKFTGAAPSVAMHIPWDRVDNYKALAKHATDLGVRLGTVNSNTFQDNDYKYGSVCHPDAKIRQKAVDHLFECVDIMDQTGAQDIKLWFADGTNYPGQDDLRGRQERLAESLKKLYDRLGTNQRMLLEYKFFEPAFYSTDVPDWGTSYVHCLELGPKASVCVDTGHHAPGTNIEYIVAFLLMKKRLGAFDFNSRFYADDDLIVGAADPFQLFRIMHEVNQGGGFAKDTTVSYVLDQCHNIEDKIPGQIRSITNVQEAVAKALLVDAAALAKAQKDCDVLAGNDILMDAYNTDVRELLGEVRSEQGLDVDPKAAFARSGYMAKIAAERVGGAQAGWGA</sequence>
<dbReference type="GO" id="GO:0019301">
    <property type="term" value="P:rhamnose catabolic process"/>
    <property type="evidence" value="ECO:0007669"/>
    <property type="project" value="TreeGrafter"/>
</dbReference>
<organism evidence="5">
    <name type="scientific">freshwater metagenome</name>
    <dbReference type="NCBI Taxonomy" id="449393"/>
    <lineage>
        <taxon>unclassified sequences</taxon>
        <taxon>metagenomes</taxon>
        <taxon>ecological metagenomes</taxon>
    </lineage>
</organism>
<dbReference type="EMBL" id="CAEZZG010000023">
    <property type="protein sequence ID" value="CAB4761230.1"/>
    <property type="molecule type" value="Genomic_DNA"/>
</dbReference>
<dbReference type="NCBIfam" id="TIGR02635">
    <property type="entry name" value="RhaI_grampos"/>
    <property type="match status" value="1"/>
</dbReference>
<dbReference type="GO" id="GO:0019324">
    <property type="term" value="P:L-lyxose metabolic process"/>
    <property type="evidence" value="ECO:0007669"/>
    <property type="project" value="TreeGrafter"/>
</dbReference>
<name>A0A6J6UN38_9ZZZZ</name>
<evidence type="ECO:0000256" key="3">
    <source>
        <dbReference type="ARBA" id="ARBA00023235"/>
    </source>
</evidence>
<dbReference type="InterPro" id="IPR013022">
    <property type="entry name" value="Xyl_isomerase-like_TIM-brl"/>
</dbReference>
<gene>
    <name evidence="5" type="ORF">UFOPK2844_01093</name>
</gene>
<dbReference type="AlphaFoldDB" id="A0A6J6UN38"/>
<accession>A0A6J6UN38</accession>
<dbReference type="PANTHER" id="PTHR30268:SF0">
    <property type="entry name" value="L-RHAMNOSE ISOMERASE"/>
    <property type="match status" value="1"/>
</dbReference>
<dbReference type="SUPFAM" id="SSF51658">
    <property type="entry name" value="Xylose isomerase-like"/>
    <property type="match status" value="1"/>
</dbReference>
<dbReference type="Gene3D" id="3.20.20.150">
    <property type="entry name" value="Divalent-metal-dependent TIM barrel enzymes"/>
    <property type="match status" value="1"/>
</dbReference>
<evidence type="ECO:0000259" key="4">
    <source>
        <dbReference type="Pfam" id="PF01261"/>
    </source>
</evidence>
<dbReference type="InterPro" id="IPR013457">
    <property type="entry name" value="Rhamnose_iso-rel"/>
</dbReference>
<protein>
    <submittedName>
        <fullName evidence="5">Unannotated protein</fullName>
    </submittedName>
</protein>
<keyword evidence="2" id="KW-0464">Manganese</keyword>
<dbReference type="GO" id="GO:0008740">
    <property type="term" value="F:L-rhamnose isomerase activity"/>
    <property type="evidence" value="ECO:0007669"/>
    <property type="project" value="TreeGrafter"/>
</dbReference>
<evidence type="ECO:0000256" key="2">
    <source>
        <dbReference type="ARBA" id="ARBA00023211"/>
    </source>
</evidence>
<dbReference type="GO" id="GO:0046872">
    <property type="term" value="F:metal ion binding"/>
    <property type="evidence" value="ECO:0007669"/>
    <property type="project" value="UniProtKB-KW"/>
</dbReference>
<keyword evidence="3" id="KW-0413">Isomerase</keyword>
<feature type="domain" description="Xylose isomerase-like TIM barrel" evidence="4">
    <location>
        <begin position="71"/>
        <end position="249"/>
    </location>
</feature>
<dbReference type="Pfam" id="PF01261">
    <property type="entry name" value="AP_endonuc_2"/>
    <property type="match status" value="1"/>
</dbReference>
<keyword evidence="1" id="KW-0479">Metal-binding</keyword>
<dbReference type="InterPro" id="IPR050337">
    <property type="entry name" value="L-rhamnose_isomerase"/>
</dbReference>
<dbReference type="InterPro" id="IPR036237">
    <property type="entry name" value="Xyl_isomerase-like_sf"/>
</dbReference>
<dbReference type="PANTHER" id="PTHR30268">
    <property type="entry name" value="L-RHAMNOSE ISOMERASE"/>
    <property type="match status" value="1"/>
</dbReference>
<evidence type="ECO:0000313" key="5">
    <source>
        <dbReference type="EMBL" id="CAB4761230.1"/>
    </source>
</evidence>